<proteinExistence type="predicted"/>
<dbReference type="Pfam" id="PF09747">
    <property type="entry name" value="CCD97-like_C"/>
    <property type="match status" value="1"/>
</dbReference>
<reference evidence="3" key="1">
    <citation type="submission" date="2020-06" db="EMBL/GenBank/DDBJ databases">
        <authorList>
            <person name="Onetto C."/>
        </authorList>
    </citation>
    <scope>NUCLEOTIDE SEQUENCE</scope>
</reference>
<keyword evidence="4" id="KW-1185">Reference proteome</keyword>
<feature type="domain" description="CCD97-like C-terminal" evidence="2">
    <location>
        <begin position="154"/>
        <end position="217"/>
    </location>
</feature>
<organism evidence="3 4">
    <name type="scientific">Aureobasidium mustum</name>
    <dbReference type="NCBI Taxonomy" id="2773714"/>
    <lineage>
        <taxon>Eukaryota</taxon>
        <taxon>Fungi</taxon>
        <taxon>Dikarya</taxon>
        <taxon>Ascomycota</taxon>
        <taxon>Pezizomycotina</taxon>
        <taxon>Dothideomycetes</taxon>
        <taxon>Dothideomycetidae</taxon>
        <taxon>Dothideales</taxon>
        <taxon>Saccotheciaceae</taxon>
        <taxon>Aureobasidium</taxon>
    </lineage>
</organism>
<dbReference type="OrthoDB" id="333176at2759"/>
<dbReference type="AlphaFoldDB" id="A0A9N8JEQ6"/>
<dbReference type="InterPro" id="IPR040233">
    <property type="entry name" value="CCD97-like_C"/>
</dbReference>
<gene>
    <name evidence="3" type="ORF">AWRI4233_LOCUS625</name>
</gene>
<feature type="region of interest" description="Disordered" evidence="1">
    <location>
        <begin position="1"/>
        <end position="62"/>
    </location>
</feature>
<evidence type="ECO:0000256" key="1">
    <source>
        <dbReference type="SAM" id="MobiDB-lite"/>
    </source>
</evidence>
<feature type="compositionally biased region" description="Basic and acidic residues" evidence="1">
    <location>
        <begin position="209"/>
        <end position="230"/>
    </location>
</feature>
<feature type="compositionally biased region" description="Basic and acidic residues" evidence="1">
    <location>
        <begin position="13"/>
        <end position="24"/>
    </location>
</feature>
<evidence type="ECO:0000313" key="3">
    <source>
        <dbReference type="EMBL" id="CAD0086023.1"/>
    </source>
</evidence>
<dbReference type="InterPro" id="IPR018613">
    <property type="entry name" value="Ccdc97-like"/>
</dbReference>
<evidence type="ECO:0000313" key="4">
    <source>
        <dbReference type="Proteomes" id="UP000714618"/>
    </source>
</evidence>
<dbReference type="EMBL" id="CAIJEO010000002">
    <property type="protein sequence ID" value="CAD0086023.1"/>
    <property type="molecule type" value="Genomic_DNA"/>
</dbReference>
<name>A0A9N8JEQ6_9PEZI</name>
<evidence type="ECO:0000259" key="2">
    <source>
        <dbReference type="Pfam" id="PF09747"/>
    </source>
</evidence>
<dbReference type="PANTHER" id="PTHR31840">
    <property type="entry name" value="COILED-COIL DOMAIN-CONTAINING PROTEIN 97"/>
    <property type="match status" value="1"/>
</dbReference>
<accession>A0A9N8JEQ6</accession>
<sequence>MGKRSPPKAAALRRCERNASDHKTSTPPLYVATSPPECTLTMPHFPSADQASDGQESEVARTARIRVKTRRRRYLEQHGEYFESPSLELAGAAAWHVRFQSAAEREADGRDKGYSGILEADLMRSEAKIEALNHPDPNSPLVYRRDASGAITTVEQDEEDRPKTKEEGLAKWREYVEMRFLRGEDQDFDYGLVDEDEHYDDLDWQRQEREESYFGHEEAEFVGEGEKKGETGIQDY</sequence>
<protein>
    <recommendedName>
        <fullName evidence="2">CCD97-like C-terminal domain-containing protein</fullName>
    </recommendedName>
</protein>
<dbReference type="Proteomes" id="UP000714618">
    <property type="component" value="Unassembled WGS sequence"/>
</dbReference>
<comment type="caution">
    <text evidence="3">The sequence shown here is derived from an EMBL/GenBank/DDBJ whole genome shotgun (WGS) entry which is preliminary data.</text>
</comment>
<feature type="region of interest" description="Disordered" evidence="1">
    <location>
        <begin position="209"/>
        <end position="236"/>
    </location>
</feature>
<dbReference type="PANTHER" id="PTHR31840:SF1">
    <property type="entry name" value="COILED-COIL DOMAIN-CONTAINING PROTEIN 97"/>
    <property type="match status" value="1"/>
</dbReference>